<name>A0A158QX21_NIPBR</name>
<evidence type="ECO:0000313" key="2">
    <source>
        <dbReference type="Proteomes" id="UP000271162"/>
    </source>
</evidence>
<dbReference type="WBParaSite" id="NBR_0000612901-mRNA-1">
    <property type="protein sequence ID" value="NBR_0000612901-mRNA-1"/>
    <property type="gene ID" value="NBR_0000612901"/>
</dbReference>
<dbReference type="Pfam" id="PF15375">
    <property type="entry name" value="FSAF1"/>
    <property type="match status" value="1"/>
</dbReference>
<dbReference type="AlphaFoldDB" id="A0A158QX21"/>
<protein>
    <submittedName>
        <fullName evidence="3">40S ribosomal protein S6</fullName>
    </submittedName>
</protein>
<organism evidence="3">
    <name type="scientific">Nippostrongylus brasiliensis</name>
    <name type="common">Rat hookworm</name>
    <dbReference type="NCBI Taxonomy" id="27835"/>
    <lineage>
        <taxon>Eukaryota</taxon>
        <taxon>Metazoa</taxon>
        <taxon>Ecdysozoa</taxon>
        <taxon>Nematoda</taxon>
        <taxon>Chromadorea</taxon>
        <taxon>Rhabditida</taxon>
        <taxon>Rhabditina</taxon>
        <taxon>Rhabditomorpha</taxon>
        <taxon>Strongyloidea</taxon>
        <taxon>Heligmosomidae</taxon>
        <taxon>Nippostrongylus</taxon>
    </lineage>
</organism>
<gene>
    <name evidence="1" type="ORF">NBR_LOCUS6130</name>
</gene>
<keyword evidence="2" id="KW-1185">Reference proteome</keyword>
<evidence type="ECO:0000313" key="1">
    <source>
        <dbReference type="EMBL" id="VDL69719.1"/>
    </source>
</evidence>
<reference evidence="1 2" key="2">
    <citation type="submission" date="2018-11" db="EMBL/GenBank/DDBJ databases">
        <authorList>
            <consortium name="Pathogen Informatics"/>
        </authorList>
    </citation>
    <scope>NUCLEOTIDE SEQUENCE [LARGE SCALE GENOMIC DNA]</scope>
</reference>
<evidence type="ECO:0000313" key="3">
    <source>
        <dbReference type="WBParaSite" id="NBR_0000612901-mRNA-1"/>
    </source>
</evidence>
<dbReference type="STRING" id="27835.A0A158QX21"/>
<dbReference type="InterPro" id="IPR027973">
    <property type="entry name" value="FSAF1-like"/>
</dbReference>
<dbReference type="Proteomes" id="UP000271162">
    <property type="component" value="Unassembled WGS sequence"/>
</dbReference>
<dbReference type="EMBL" id="UYSL01019778">
    <property type="protein sequence ID" value="VDL69719.1"/>
    <property type="molecule type" value="Genomic_DNA"/>
</dbReference>
<accession>A0A158QX21</accession>
<reference evidence="3" key="1">
    <citation type="submission" date="2016-04" db="UniProtKB">
        <authorList>
            <consortium name="WormBaseParasite"/>
        </authorList>
    </citation>
    <scope>IDENTIFICATION</scope>
</reference>
<proteinExistence type="predicted"/>
<sequence>MLVFILIYLKFPLRVSDQVQWQSDRRVHPWKDRVQVNLSCAIAFFLICLFSNDGRQLGLRAGSLCRFTVHRLTNVERTGRWIDVQETVVVPCVIRKKQRFAPKILKKKSSLNKISKEPNVKRVTFEVEQLLTREGSVQDRNAARERLVVSLGGKMAKGKAMNYKLLKQERKHQKEEERKKATEMKALLRVNSAKKKTK</sequence>